<gene>
    <name evidence="3" type="ORF">KFL_001510290</name>
</gene>
<feature type="compositionally biased region" description="Low complexity" evidence="1">
    <location>
        <begin position="26"/>
        <end position="37"/>
    </location>
</feature>
<evidence type="ECO:0000313" key="3">
    <source>
        <dbReference type="EMBL" id="GAQ83527.1"/>
    </source>
</evidence>
<keyword evidence="4" id="KW-1185">Reference proteome</keyword>
<feature type="region of interest" description="Disordered" evidence="1">
    <location>
        <begin position="20"/>
        <end position="528"/>
    </location>
</feature>
<feature type="compositionally biased region" description="Acidic residues" evidence="1">
    <location>
        <begin position="189"/>
        <end position="201"/>
    </location>
</feature>
<dbReference type="InterPro" id="IPR028124">
    <property type="entry name" value="SMAP_dom"/>
</dbReference>
<dbReference type="PANTHER" id="PTHR22426">
    <property type="entry name" value="ARGININE_SERINE-RICH COILED-COIL PROTEIN 2"/>
    <property type="match status" value="1"/>
</dbReference>
<feature type="domain" description="Small acidic protein-like" evidence="2">
    <location>
        <begin position="570"/>
        <end position="643"/>
    </location>
</feature>
<protein>
    <recommendedName>
        <fullName evidence="2">Small acidic protein-like domain-containing protein</fullName>
    </recommendedName>
</protein>
<proteinExistence type="predicted"/>
<reference evidence="3 4" key="1">
    <citation type="journal article" date="2014" name="Nat. Commun.">
        <title>Klebsormidium flaccidum genome reveals primary factors for plant terrestrial adaptation.</title>
        <authorList>
            <person name="Hori K."/>
            <person name="Maruyama F."/>
            <person name="Fujisawa T."/>
            <person name="Togashi T."/>
            <person name="Yamamoto N."/>
            <person name="Seo M."/>
            <person name="Sato S."/>
            <person name="Yamada T."/>
            <person name="Mori H."/>
            <person name="Tajima N."/>
            <person name="Moriyama T."/>
            <person name="Ikeuchi M."/>
            <person name="Watanabe M."/>
            <person name="Wada H."/>
            <person name="Kobayashi K."/>
            <person name="Saito M."/>
            <person name="Masuda T."/>
            <person name="Sasaki-Sekimoto Y."/>
            <person name="Mashiguchi K."/>
            <person name="Awai K."/>
            <person name="Shimojima M."/>
            <person name="Masuda S."/>
            <person name="Iwai M."/>
            <person name="Nobusawa T."/>
            <person name="Narise T."/>
            <person name="Kondo S."/>
            <person name="Saito H."/>
            <person name="Sato R."/>
            <person name="Murakawa M."/>
            <person name="Ihara Y."/>
            <person name="Oshima-Yamada Y."/>
            <person name="Ohtaka K."/>
            <person name="Satoh M."/>
            <person name="Sonobe K."/>
            <person name="Ishii M."/>
            <person name="Ohtani R."/>
            <person name="Kanamori-Sato M."/>
            <person name="Honoki R."/>
            <person name="Miyazaki D."/>
            <person name="Mochizuki H."/>
            <person name="Umetsu J."/>
            <person name="Higashi K."/>
            <person name="Shibata D."/>
            <person name="Kamiya Y."/>
            <person name="Sato N."/>
            <person name="Nakamura Y."/>
            <person name="Tabata S."/>
            <person name="Ida S."/>
            <person name="Kurokawa K."/>
            <person name="Ohta H."/>
        </authorList>
    </citation>
    <scope>NUCLEOTIDE SEQUENCE [LARGE SCALE GENOMIC DNA]</scope>
    <source>
        <strain evidence="3 4">NIES-2285</strain>
    </source>
</reference>
<feature type="compositionally biased region" description="Basic and acidic residues" evidence="1">
    <location>
        <begin position="251"/>
        <end position="430"/>
    </location>
</feature>
<evidence type="ECO:0000256" key="1">
    <source>
        <dbReference type="SAM" id="MobiDB-lite"/>
    </source>
</evidence>
<dbReference type="AlphaFoldDB" id="A0A1Y1I452"/>
<evidence type="ECO:0000313" key="4">
    <source>
        <dbReference type="Proteomes" id="UP000054558"/>
    </source>
</evidence>
<sequence>MAKAQRDVVEMDIEEVMGLIAPQKKPAVPSQAAVPASLHSPSDSTRRNQQTPTGGAPPSHRGEGSVPFAGPGGTSTQSYSETGTKEMQSNAMEEDDLYDPLAGDESPSPSVKQELFEQAKQLGAASEGLSVSKGTSDDGTLQKVVPLPGVKESAEQASEASQSGKDHLGAMQRARNPPKAAPLAGLLEQYDDEESEGEEEGGVSIEEGGRGPTVERGDAKRGTKSMELKEALQFVSEVREPPLDDMQEAGVESREGGEEAAEERMETQADMRGGKERAERGGLERDENLDSGRQRDGGEASTRHSEHGERYGPKDRGGGQDRRRDNWRGSERSRHPDDPRSERDPPRDVRFSEPRGHRQSRGHFERAEDNARGGRFGGERDRGDRRRDDASFRGGNKDMRDRGRESEFRNGPRTERRGEGRDREPPSRHSDSRHRMRPRSPAIDDRREKPPAGPSHKPPRKADSRPDSKPAAKADQKHGPAAKEGSTGADVDLSAAVAAAAAAAAKSAKLAASRAPPPPADPAEAAAKAAEMVNKTLMIQNAVLQQKRKMLWGDKAATTEEAATGGTNRWDAVAVGDTERTHKFQKLMGLKGAAPLSPPKTGEVPAVVPAVMTAEKQQQVQAELERQYAAGLRRRDGRTVGLGL</sequence>
<dbReference type="OrthoDB" id="786972at2759"/>
<dbReference type="EMBL" id="DF237100">
    <property type="protein sequence ID" value="GAQ83527.1"/>
    <property type="molecule type" value="Genomic_DNA"/>
</dbReference>
<dbReference type="STRING" id="105231.A0A1Y1I452"/>
<feature type="compositionally biased region" description="Polar residues" evidence="1">
    <location>
        <begin position="74"/>
        <end position="91"/>
    </location>
</feature>
<name>A0A1Y1I452_KLENI</name>
<feature type="compositionally biased region" description="Low complexity" evidence="1">
    <location>
        <begin position="489"/>
        <end position="514"/>
    </location>
</feature>
<feature type="compositionally biased region" description="Polar residues" evidence="1">
    <location>
        <begin position="39"/>
        <end position="53"/>
    </location>
</feature>
<dbReference type="PANTHER" id="PTHR22426:SF2">
    <property type="entry name" value="ARGININE_SERINE-RICH COILED-COIL PROTEIN 2"/>
    <property type="match status" value="1"/>
</dbReference>
<dbReference type="OMA" id="CNYERYL"/>
<evidence type="ECO:0000259" key="2">
    <source>
        <dbReference type="Pfam" id="PF15477"/>
    </source>
</evidence>
<accession>A0A1Y1I452</accession>
<dbReference type="Proteomes" id="UP000054558">
    <property type="component" value="Unassembled WGS sequence"/>
</dbReference>
<feature type="compositionally biased region" description="Basic and acidic residues" evidence="1">
    <location>
        <begin position="460"/>
        <end position="478"/>
    </location>
</feature>
<feature type="compositionally biased region" description="Basic and acidic residues" evidence="1">
    <location>
        <begin position="207"/>
        <end position="230"/>
    </location>
</feature>
<organism evidence="3 4">
    <name type="scientific">Klebsormidium nitens</name>
    <name type="common">Green alga</name>
    <name type="synonym">Ulothrix nitens</name>
    <dbReference type="NCBI Taxonomy" id="105231"/>
    <lineage>
        <taxon>Eukaryota</taxon>
        <taxon>Viridiplantae</taxon>
        <taxon>Streptophyta</taxon>
        <taxon>Klebsormidiophyceae</taxon>
        <taxon>Klebsormidiales</taxon>
        <taxon>Klebsormidiaceae</taxon>
        <taxon>Klebsormidium</taxon>
    </lineage>
</organism>
<dbReference type="Pfam" id="PF15477">
    <property type="entry name" value="SMAP"/>
    <property type="match status" value="1"/>
</dbReference>